<dbReference type="OrthoDB" id="9803871at2"/>
<dbReference type="Gene3D" id="3.90.550.10">
    <property type="entry name" value="Spore Coat Polysaccharide Biosynthesis Protein SpsA, Chain A"/>
    <property type="match status" value="1"/>
</dbReference>
<dbReference type="EMBL" id="AP019860">
    <property type="protein sequence ID" value="BBM85416.1"/>
    <property type="molecule type" value="Genomic_DNA"/>
</dbReference>
<organism evidence="11 12">
    <name type="scientific">Uabimicrobium amorphum</name>
    <dbReference type="NCBI Taxonomy" id="2596890"/>
    <lineage>
        <taxon>Bacteria</taxon>
        <taxon>Pseudomonadati</taxon>
        <taxon>Planctomycetota</taxon>
        <taxon>Candidatus Uabimicrobiia</taxon>
        <taxon>Candidatus Uabimicrobiales</taxon>
        <taxon>Candidatus Uabimicrobiaceae</taxon>
        <taxon>Candidatus Uabimicrobium</taxon>
    </lineage>
</organism>
<evidence type="ECO:0000256" key="2">
    <source>
        <dbReference type="ARBA" id="ARBA00010480"/>
    </source>
</evidence>
<keyword evidence="7 9" id="KW-0460">Magnesium</keyword>
<keyword evidence="4 9" id="KW-0808">Transferase</keyword>
<evidence type="ECO:0000256" key="7">
    <source>
        <dbReference type="ARBA" id="ARBA00022842"/>
    </source>
</evidence>
<dbReference type="EC" id="2.7.7.24" evidence="3 9"/>
<sequence length="289" mass="32087">MKGIILAGGKGTRLYPATKAVCKQLMPIYDKPMIYYPLSILMLAKIREILIIGNPQDIPVFRNLFQDGSSLGLNISYAPQPQPNGIAEAFIIGEKFIGSDRVCLILGDNIFYGEGLGEMLQKTPESGATVFGYNVPNPERYGVINFDENGQPSSIVEKPQNPKSNVVVAGLYFYDNRVIEIAKSLKPSARGELEIAEINDRYLQEKQLNVNILGRGFAWLDTGSFQTMLDASNFIRTIEERQGLKIACIEEVAYQNSWISAEQVKEIASPLIASGYGKYLLKVIKHDKT</sequence>
<dbReference type="Pfam" id="PF00483">
    <property type="entry name" value="NTP_transferase"/>
    <property type="match status" value="1"/>
</dbReference>
<dbReference type="PANTHER" id="PTHR43532">
    <property type="entry name" value="GLUCOSE-1-PHOSPHATE THYMIDYLYLTRANSFERASE"/>
    <property type="match status" value="1"/>
</dbReference>
<dbReference type="GO" id="GO:0046872">
    <property type="term" value="F:metal ion binding"/>
    <property type="evidence" value="ECO:0007669"/>
    <property type="project" value="UniProtKB-KW"/>
</dbReference>
<keyword evidence="5 9" id="KW-0548">Nucleotidyltransferase</keyword>
<dbReference type="InterPro" id="IPR029044">
    <property type="entry name" value="Nucleotide-diphossugar_trans"/>
</dbReference>
<evidence type="ECO:0000259" key="10">
    <source>
        <dbReference type="Pfam" id="PF00483"/>
    </source>
</evidence>
<proteinExistence type="inferred from homology"/>
<accession>A0A5S9F459</accession>
<dbReference type="GO" id="GO:0008879">
    <property type="term" value="F:glucose-1-phosphate thymidylyltransferase activity"/>
    <property type="evidence" value="ECO:0007669"/>
    <property type="project" value="UniProtKB-EC"/>
</dbReference>
<keyword evidence="12" id="KW-1185">Reference proteome</keyword>
<comment type="catalytic activity">
    <reaction evidence="8 9">
        <text>dTTP + alpha-D-glucose 1-phosphate + H(+) = dTDP-alpha-D-glucose + diphosphate</text>
        <dbReference type="Rhea" id="RHEA:15225"/>
        <dbReference type="ChEBI" id="CHEBI:15378"/>
        <dbReference type="ChEBI" id="CHEBI:33019"/>
        <dbReference type="ChEBI" id="CHEBI:37568"/>
        <dbReference type="ChEBI" id="CHEBI:57477"/>
        <dbReference type="ChEBI" id="CHEBI:58601"/>
        <dbReference type="EC" id="2.7.7.24"/>
    </reaction>
</comment>
<evidence type="ECO:0000256" key="6">
    <source>
        <dbReference type="ARBA" id="ARBA00022723"/>
    </source>
</evidence>
<comment type="function">
    <text evidence="9">Catalyzes the formation of dTDP-glucose, from dTTP and glucose 1-phosphate, as well as its pyrophosphorolysis.</text>
</comment>
<dbReference type="KEGG" id="uam:UABAM_03783"/>
<dbReference type="RefSeq" id="WP_151969521.1">
    <property type="nucleotide sequence ID" value="NZ_AP019860.1"/>
</dbReference>
<dbReference type="FunFam" id="3.90.550.10:FF:000023">
    <property type="entry name" value="Glucose-1-phosphate thymidylyltransferase"/>
    <property type="match status" value="1"/>
</dbReference>
<evidence type="ECO:0000313" key="11">
    <source>
        <dbReference type="EMBL" id="BBM85416.1"/>
    </source>
</evidence>
<evidence type="ECO:0000256" key="4">
    <source>
        <dbReference type="ARBA" id="ARBA00022679"/>
    </source>
</evidence>
<evidence type="ECO:0000256" key="1">
    <source>
        <dbReference type="ARBA" id="ARBA00001946"/>
    </source>
</evidence>
<evidence type="ECO:0000313" key="12">
    <source>
        <dbReference type="Proteomes" id="UP000326354"/>
    </source>
</evidence>
<name>A0A5S9F459_UABAM</name>
<dbReference type="InterPro" id="IPR005907">
    <property type="entry name" value="G1P_thy_trans_s"/>
</dbReference>
<dbReference type="AlphaFoldDB" id="A0A5S9F459"/>
<dbReference type="Proteomes" id="UP000326354">
    <property type="component" value="Chromosome"/>
</dbReference>
<comment type="similarity">
    <text evidence="2 9">Belongs to the glucose-1-phosphate thymidylyltransferase family.</text>
</comment>
<evidence type="ECO:0000256" key="5">
    <source>
        <dbReference type="ARBA" id="ARBA00022695"/>
    </source>
</evidence>
<feature type="domain" description="Nucleotidyl transferase" evidence="10">
    <location>
        <begin position="2"/>
        <end position="236"/>
    </location>
</feature>
<keyword evidence="6 9" id="KW-0479">Metal-binding</keyword>
<evidence type="ECO:0000256" key="8">
    <source>
        <dbReference type="ARBA" id="ARBA00049336"/>
    </source>
</evidence>
<evidence type="ECO:0000256" key="9">
    <source>
        <dbReference type="RuleBase" id="RU003706"/>
    </source>
</evidence>
<dbReference type="InterPro" id="IPR005835">
    <property type="entry name" value="NTP_transferase_dom"/>
</dbReference>
<comment type="cofactor">
    <cofactor evidence="1">
        <name>Mg(2+)</name>
        <dbReference type="ChEBI" id="CHEBI:18420"/>
    </cofactor>
</comment>
<gene>
    <name evidence="11" type="ORF">UABAM_03783</name>
</gene>
<protein>
    <recommendedName>
        <fullName evidence="3 9">Glucose-1-phosphate thymidylyltransferase</fullName>
        <ecNumber evidence="3 9">2.7.7.24</ecNumber>
    </recommendedName>
</protein>
<dbReference type="SUPFAM" id="SSF53448">
    <property type="entry name" value="Nucleotide-diphospho-sugar transferases"/>
    <property type="match status" value="1"/>
</dbReference>
<dbReference type="PANTHER" id="PTHR43532:SF1">
    <property type="entry name" value="GLUCOSE-1-PHOSPHATE THYMIDYLYLTRANSFERASE 1"/>
    <property type="match status" value="1"/>
</dbReference>
<dbReference type="NCBIfam" id="TIGR01207">
    <property type="entry name" value="rmlA"/>
    <property type="match status" value="1"/>
</dbReference>
<reference evidence="11 12" key="1">
    <citation type="submission" date="2019-08" db="EMBL/GenBank/DDBJ databases">
        <title>Complete genome sequence of Candidatus Uab amorphum.</title>
        <authorList>
            <person name="Shiratori T."/>
            <person name="Suzuki S."/>
            <person name="Kakizawa Y."/>
            <person name="Ishida K."/>
        </authorList>
    </citation>
    <scope>NUCLEOTIDE SEQUENCE [LARGE SCALE GENOMIC DNA]</scope>
    <source>
        <strain evidence="11 12">SRT547</strain>
    </source>
</reference>
<evidence type="ECO:0000256" key="3">
    <source>
        <dbReference type="ARBA" id="ARBA00012461"/>
    </source>
</evidence>
<dbReference type="CDD" id="cd02538">
    <property type="entry name" value="G1P_TT_short"/>
    <property type="match status" value="1"/>
</dbReference>